<evidence type="ECO:0000256" key="4">
    <source>
        <dbReference type="ARBA" id="ARBA00022984"/>
    </source>
</evidence>
<accession>A0A1T5HRE0</accession>
<dbReference type="EC" id="6.3.2.13" evidence="7"/>
<evidence type="ECO:0000259" key="10">
    <source>
        <dbReference type="Pfam" id="PF02875"/>
    </source>
</evidence>
<dbReference type="GO" id="GO:0008765">
    <property type="term" value="F:UDP-N-acetylmuramoylalanyl-D-glutamate-2,6-diaminopimelate ligase activity"/>
    <property type="evidence" value="ECO:0007669"/>
    <property type="project" value="UniProtKB-UniRule"/>
</dbReference>
<sequence>MKQFIDYIAFLEEKKVVGNGNPKLDAIVFDSRKANATSLFVAMKGTVTDGHKFIPAVFEAGCRAVVCQELPEAIPDDAVVVQVRDSHEALAKLAAFHFDFPSDKMKVVGVTGTNGKTTVATLLYRLALKLGYKVGLCSTVANFINDVKLDASHTTPDAVTLQGLMRQMVDEGCDYCFMEVSSHALDQKRVVGINYRGGIYTNLTHDHLDYHKTFDAYLKAKKTFFDNMAKEAFALVNCDDKNGMVMLQNCKASHSTFSLREMADFRGRIIESLFEGMQLEFNGKEMWTPFIGRFNASNLLAVYGAAILLGWDEQEVLRSLSSLRSVDGRFETIRSKTGVTGVVDYAHTPDALINVLEALNQIRKPENELITVVGAGGDRDATKRPIMAAEAVKSSSRVILTSDNPRSENPETIIEQMMEGVPFSDRIKVICITNRKEAIKTACTLAKKGDVILVAGKGHETYQEVKGVRTHFDDREIMRDYFEQLTDR</sequence>
<dbReference type="GO" id="GO:0008360">
    <property type="term" value="P:regulation of cell shape"/>
    <property type="evidence" value="ECO:0007669"/>
    <property type="project" value="UniProtKB-KW"/>
</dbReference>
<dbReference type="InterPro" id="IPR036615">
    <property type="entry name" value="Mur_ligase_C_dom_sf"/>
</dbReference>
<dbReference type="RefSeq" id="WP_079558357.1">
    <property type="nucleotide sequence ID" value="NZ_CP021904.1"/>
</dbReference>
<evidence type="ECO:0000256" key="2">
    <source>
        <dbReference type="ARBA" id="ARBA00022618"/>
    </source>
</evidence>
<evidence type="ECO:0000259" key="11">
    <source>
        <dbReference type="Pfam" id="PF08245"/>
    </source>
</evidence>
<evidence type="ECO:0000256" key="5">
    <source>
        <dbReference type="ARBA" id="ARBA00023306"/>
    </source>
</evidence>
<dbReference type="InterPro" id="IPR000713">
    <property type="entry name" value="Mur_ligase_N"/>
</dbReference>
<feature type="binding site" evidence="7">
    <location>
        <position position="189"/>
    </location>
    <ligand>
        <name>UDP-N-acetyl-alpha-D-muramoyl-L-alanyl-D-glutamate</name>
        <dbReference type="ChEBI" id="CHEBI:83900"/>
    </ligand>
</feature>
<dbReference type="Gene3D" id="3.40.1190.10">
    <property type="entry name" value="Mur-like, catalytic domain"/>
    <property type="match status" value="1"/>
</dbReference>
<dbReference type="HAMAP" id="MF_00208">
    <property type="entry name" value="MurE"/>
    <property type="match status" value="1"/>
</dbReference>
<dbReference type="NCBIfam" id="TIGR01085">
    <property type="entry name" value="murE"/>
    <property type="match status" value="1"/>
</dbReference>
<comment type="subcellular location">
    <subcellularLocation>
        <location evidence="7 8">Cytoplasm</location>
    </subcellularLocation>
</comment>
<feature type="domain" description="Mur ligase N-terminal catalytic" evidence="9">
    <location>
        <begin position="27"/>
        <end position="96"/>
    </location>
</feature>
<keyword evidence="7" id="KW-0460">Magnesium</keyword>
<dbReference type="InterPro" id="IPR004101">
    <property type="entry name" value="Mur_ligase_C"/>
</dbReference>
<dbReference type="PANTHER" id="PTHR23135">
    <property type="entry name" value="MUR LIGASE FAMILY MEMBER"/>
    <property type="match status" value="1"/>
</dbReference>
<protein>
    <recommendedName>
        <fullName evidence="7">UDP-N-acetylmuramoyl-L-alanyl-D-glutamate--2,6-diaminopimelate ligase</fullName>
        <ecNumber evidence="7">6.3.2.13</ecNumber>
    </recommendedName>
    <alternativeName>
        <fullName evidence="7">Meso-A2pm-adding enzyme</fullName>
    </alternativeName>
    <alternativeName>
        <fullName evidence="7">Meso-diaminopimelate-adding enzyme</fullName>
    </alternativeName>
    <alternativeName>
        <fullName evidence="7">UDP-MurNAc-L-Ala-D-Glu:meso-diaminopimelate ligase</fullName>
    </alternativeName>
    <alternativeName>
        <fullName evidence="7">UDP-MurNAc-tripeptide synthetase</fullName>
    </alternativeName>
    <alternativeName>
        <fullName evidence="7">UDP-N-acetylmuramyl-tripeptide synthetase</fullName>
    </alternativeName>
</protein>
<feature type="modified residue" description="N6-carboxylysine" evidence="7">
    <location>
        <position position="221"/>
    </location>
</feature>
<feature type="short sequence motif" description="Meso-diaminopimelate recognition motif" evidence="7">
    <location>
        <begin position="403"/>
        <end position="406"/>
    </location>
</feature>
<evidence type="ECO:0000256" key="1">
    <source>
        <dbReference type="ARBA" id="ARBA00005898"/>
    </source>
</evidence>
<feature type="binding site" evidence="7">
    <location>
        <position position="31"/>
    </location>
    <ligand>
        <name>UDP-N-acetyl-alpha-D-muramoyl-L-alanyl-D-glutamate</name>
        <dbReference type="ChEBI" id="CHEBI:83900"/>
    </ligand>
</feature>
<evidence type="ECO:0000313" key="12">
    <source>
        <dbReference type="EMBL" id="SKC23101.1"/>
    </source>
</evidence>
<dbReference type="PANTHER" id="PTHR23135:SF4">
    <property type="entry name" value="UDP-N-ACETYLMURAMOYL-L-ALANYL-D-GLUTAMATE--2,6-DIAMINOPIMELATE LIGASE MURE HOMOLOG, CHLOROPLASTIC"/>
    <property type="match status" value="1"/>
</dbReference>
<keyword evidence="3 7" id="KW-0133">Cell shape</keyword>
<evidence type="ECO:0000256" key="8">
    <source>
        <dbReference type="RuleBase" id="RU004135"/>
    </source>
</evidence>
<dbReference type="SUPFAM" id="SSF63418">
    <property type="entry name" value="MurE/MurF N-terminal domain"/>
    <property type="match status" value="1"/>
</dbReference>
<dbReference type="STRING" id="889453.SAMN03080601_02659"/>
<dbReference type="NCBIfam" id="NF001126">
    <property type="entry name" value="PRK00139.1-4"/>
    <property type="match status" value="1"/>
</dbReference>
<dbReference type="SUPFAM" id="SSF53623">
    <property type="entry name" value="MurD-like peptide ligases, catalytic domain"/>
    <property type="match status" value="1"/>
</dbReference>
<dbReference type="InterPro" id="IPR036565">
    <property type="entry name" value="Mur-like_cat_sf"/>
</dbReference>
<dbReference type="Gene3D" id="3.40.1390.10">
    <property type="entry name" value="MurE/MurF, N-terminal domain"/>
    <property type="match status" value="1"/>
</dbReference>
<evidence type="ECO:0000259" key="9">
    <source>
        <dbReference type="Pfam" id="PF01225"/>
    </source>
</evidence>
<dbReference type="GO" id="GO:0009252">
    <property type="term" value="P:peptidoglycan biosynthetic process"/>
    <property type="evidence" value="ECO:0007669"/>
    <property type="project" value="UniProtKB-UniRule"/>
</dbReference>
<dbReference type="InterPro" id="IPR005761">
    <property type="entry name" value="UDP-N-AcMur-Glu-dNH2Pim_ligase"/>
</dbReference>
<comment type="function">
    <text evidence="7">Catalyzes the addition of meso-diaminopimelic acid to the nucleotide precursor UDP-N-acetylmuramoyl-L-alanyl-D-glutamate (UMAG) in the biosynthesis of bacterial cell-wall peptidoglycan.</text>
</comment>
<comment type="cofactor">
    <cofactor evidence="7">
        <name>Mg(2+)</name>
        <dbReference type="ChEBI" id="CHEBI:18420"/>
    </cofactor>
</comment>
<keyword evidence="5 7" id="KW-0131">Cell cycle</keyword>
<dbReference type="Pfam" id="PF08245">
    <property type="entry name" value="Mur_ligase_M"/>
    <property type="match status" value="1"/>
</dbReference>
<dbReference type="EMBL" id="FUYV01000016">
    <property type="protein sequence ID" value="SKC23101.1"/>
    <property type="molecule type" value="Genomic_DNA"/>
</dbReference>
<feature type="domain" description="Mur ligase C-terminal" evidence="10">
    <location>
        <begin position="328"/>
        <end position="458"/>
    </location>
</feature>
<comment type="catalytic activity">
    <reaction evidence="7">
        <text>UDP-N-acetyl-alpha-D-muramoyl-L-alanyl-D-glutamate + meso-2,6-diaminopimelate + ATP = UDP-N-acetyl-alpha-D-muramoyl-L-alanyl-gamma-D-glutamyl-meso-2,6-diaminopimelate + ADP + phosphate + H(+)</text>
        <dbReference type="Rhea" id="RHEA:23676"/>
        <dbReference type="ChEBI" id="CHEBI:15378"/>
        <dbReference type="ChEBI" id="CHEBI:30616"/>
        <dbReference type="ChEBI" id="CHEBI:43474"/>
        <dbReference type="ChEBI" id="CHEBI:57791"/>
        <dbReference type="ChEBI" id="CHEBI:83900"/>
        <dbReference type="ChEBI" id="CHEBI:83905"/>
        <dbReference type="ChEBI" id="CHEBI:456216"/>
        <dbReference type="EC" id="6.3.2.13"/>
    </reaction>
</comment>
<organism evidence="12 13">
    <name type="scientific">Alkalitalea saponilacus</name>
    <dbReference type="NCBI Taxonomy" id="889453"/>
    <lineage>
        <taxon>Bacteria</taxon>
        <taxon>Pseudomonadati</taxon>
        <taxon>Bacteroidota</taxon>
        <taxon>Bacteroidia</taxon>
        <taxon>Marinilabiliales</taxon>
        <taxon>Marinilabiliaceae</taxon>
        <taxon>Alkalitalea</taxon>
    </lineage>
</organism>
<dbReference type="Proteomes" id="UP000191055">
    <property type="component" value="Unassembled WGS sequence"/>
</dbReference>
<dbReference type="KEGG" id="asx:CDL62_04205"/>
<dbReference type="GO" id="GO:0051301">
    <property type="term" value="P:cell division"/>
    <property type="evidence" value="ECO:0007669"/>
    <property type="project" value="UniProtKB-KW"/>
</dbReference>
<name>A0A1T5HRE0_9BACT</name>
<dbReference type="GO" id="GO:0005524">
    <property type="term" value="F:ATP binding"/>
    <property type="evidence" value="ECO:0007669"/>
    <property type="project" value="UniProtKB-UniRule"/>
</dbReference>
<dbReference type="Pfam" id="PF02875">
    <property type="entry name" value="Mur_ligase_C"/>
    <property type="match status" value="1"/>
</dbReference>
<feature type="binding site" evidence="7">
    <location>
        <begin position="154"/>
        <end position="155"/>
    </location>
    <ligand>
        <name>UDP-N-acetyl-alpha-D-muramoyl-L-alanyl-D-glutamate</name>
        <dbReference type="ChEBI" id="CHEBI:83900"/>
    </ligand>
</feature>
<feature type="binding site" evidence="7">
    <location>
        <position position="460"/>
    </location>
    <ligand>
        <name>meso-2,6-diaminopimelate</name>
        <dbReference type="ChEBI" id="CHEBI:57791"/>
    </ligand>
</feature>
<gene>
    <name evidence="7" type="primary">murE</name>
    <name evidence="12" type="ORF">SAMN03080601_02659</name>
</gene>
<keyword evidence="13" id="KW-1185">Reference proteome</keyword>
<dbReference type="GO" id="GO:0071555">
    <property type="term" value="P:cell wall organization"/>
    <property type="evidence" value="ECO:0007669"/>
    <property type="project" value="UniProtKB-KW"/>
</dbReference>
<dbReference type="AlphaFoldDB" id="A0A1T5HRE0"/>
<dbReference type="Gene3D" id="3.90.190.20">
    <property type="entry name" value="Mur ligase, C-terminal domain"/>
    <property type="match status" value="1"/>
</dbReference>
<evidence type="ECO:0000256" key="3">
    <source>
        <dbReference type="ARBA" id="ARBA00022960"/>
    </source>
</evidence>
<feature type="binding site" evidence="7">
    <location>
        <position position="181"/>
    </location>
    <ligand>
        <name>UDP-N-acetyl-alpha-D-muramoyl-L-alanyl-D-glutamate</name>
        <dbReference type="ChEBI" id="CHEBI:83900"/>
    </ligand>
</feature>
<evidence type="ECO:0000256" key="7">
    <source>
        <dbReference type="HAMAP-Rule" id="MF_00208"/>
    </source>
</evidence>
<feature type="binding site" evidence="7">
    <location>
        <position position="187"/>
    </location>
    <ligand>
        <name>UDP-N-acetyl-alpha-D-muramoyl-L-alanyl-D-glutamate</name>
        <dbReference type="ChEBI" id="CHEBI:83900"/>
    </ligand>
</feature>
<keyword evidence="7" id="KW-0067">ATP-binding</keyword>
<feature type="binding site" evidence="7">
    <location>
        <position position="379"/>
    </location>
    <ligand>
        <name>meso-2,6-diaminopimelate</name>
        <dbReference type="ChEBI" id="CHEBI:57791"/>
    </ligand>
</feature>
<keyword evidence="7" id="KW-0963">Cytoplasm</keyword>
<dbReference type="OrthoDB" id="9800958at2"/>
<dbReference type="InterPro" id="IPR013221">
    <property type="entry name" value="Mur_ligase_cen"/>
</dbReference>
<feature type="domain" description="Mur ligase central" evidence="11">
    <location>
        <begin position="110"/>
        <end position="306"/>
    </location>
</feature>
<comment type="PTM">
    <text evidence="7">Carboxylation is probably crucial for Mg(2+) binding and, consequently, for the gamma-phosphate positioning of ATP.</text>
</comment>
<keyword evidence="4 7" id="KW-0573">Peptidoglycan synthesis</keyword>
<evidence type="ECO:0000256" key="6">
    <source>
        <dbReference type="ARBA" id="ARBA00023316"/>
    </source>
</evidence>
<dbReference type="SUPFAM" id="SSF53244">
    <property type="entry name" value="MurD-like peptide ligases, peptide-binding domain"/>
    <property type="match status" value="1"/>
</dbReference>
<dbReference type="Pfam" id="PF01225">
    <property type="entry name" value="Mur_ligase"/>
    <property type="match status" value="1"/>
</dbReference>
<keyword evidence="6 7" id="KW-0961">Cell wall biogenesis/degradation</keyword>
<keyword evidence="7 12" id="KW-0436">Ligase</keyword>
<dbReference type="GO" id="GO:0005737">
    <property type="term" value="C:cytoplasm"/>
    <property type="evidence" value="ECO:0007669"/>
    <property type="project" value="UniProtKB-SubCell"/>
</dbReference>
<dbReference type="UniPathway" id="UPA00219"/>
<dbReference type="GO" id="GO:0000287">
    <property type="term" value="F:magnesium ion binding"/>
    <property type="evidence" value="ECO:0007669"/>
    <property type="project" value="UniProtKB-UniRule"/>
</dbReference>
<feature type="binding site" evidence="7">
    <location>
        <begin position="403"/>
        <end position="406"/>
    </location>
    <ligand>
        <name>meso-2,6-diaminopimelate</name>
        <dbReference type="ChEBI" id="CHEBI:57791"/>
    </ligand>
</feature>
<keyword evidence="2 7" id="KW-0132">Cell division</keyword>
<dbReference type="InterPro" id="IPR035911">
    <property type="entry name" value="MurE/MurF_N"/>
</dbReference>
<comment type="caution">
    <text evidence="7">Lacks conserved residue(s) required for the propagation of feature annotation.</text>
</comment>
<keyword evidence="7" id="KW-0547">Nucleotide-binding</keyword>
<reference evidence="12 13" key="1">
    <citation type="submission" date="2017-02" db="EMBL/GenBank/DDBJ databases">
        <authorList>
            <person name="Peterson S.W."/>
        </authorList>
    </citation>
    <scope>NUCLEOTIDE SEQUENCE [LARGE SCALE GENOMIC DNA]</scope>
    <source>
        <strain evidence="12 13">DSM 24412</strain>
    </source>
</reference>
<evidence type="ECO:0000313" key="13">
    <source>
        <dbReference type="Proteomes" id="UP000191055"/>
    </source>
</evidence>
<feature type="binding site" evidence="7">
    <location>
        <begin position="112"/>
        <end position="118"/>
    </location>
    <ligand>
        <name>ATP</name>
        <dbReference type="ChEBI" id="CHEBI:30616"/>
    </ligand>
</feature>
<comment type="pathway">
    <text evidence="7 8">Cell wall biogenesis; peptidoglycan biosynthesis.</text>
</comment>
<feature type="binding site" evidence="7">
    <location>
        <position position="456"/>
    </location>
    <ligand>
        <name>meso-2,6-diaminopimelate</name>
        <dbReference type="ChEBI" id="CHEBI:57791"/>
    </ligand>
</feature>
<comment type="similarity">
    <text evidence="1 7">Belongs to the MurCDEF family. MurE subfamily.</text>
</comment>
<proteinExistence type="inferred from homology"/>